<keyword evidence="3" id="KW-1185">Reference proteome</keyword>
<feature type="transmembrane region" description="Helical" evidence="1">
    <location>
        <begin position="85"/>
        <end position="103"/>
    </location>
</feature>
<dbReference type="EMBL" id="CAIX01000300">
    <property type="protein sequence ID" value="CCI10565.1"/>
    <property type="molecule type" value="Genomic_DNA"/>
</dbReference>
<comment type="caution">
    <text evidence="2">The sequence shown here is derived from an EMBL/GenBank/DDBJ whole genome shotgun (WGS) entry which is preliminary data.</text>
</comment>
<protein>
    <submittedName>
        <fullName evidence="2">Uncharacterized protein</fullName>
    </submittedName>
</protein>
<dbReference type="AlphaFoldDB" id="A0A024FTX2"/>
<feature type="transmembrane region" description="Helical" evidence="1">
    <location>
        <begin position="57"/>
        <end position="79"/>
    </location>
</feature>
<reference evidence="2 3" key="1">
    <citation type="submission" date="2012-05" db="EMBL/GenBank/DDBJ databases">
        <title>Recombination and specialization in a pathogen metapopulation.</title>
        <authorList>
            <person name="Gardiner A."/>
            <person name="Kemen E."/>
            <person name="Schultz-Larsen T."/>
            <person name="MacLean D."/>
            <person name="Van Oosterhout C."/>
            <person name="Jones J.D.G."/>
        </authorList>
    </citation>
    <scope>NUCLEOTIDE SEQUENCE [LARGE SCALE GENOMIC DNA]</scope>
    <source>
        <strain evidence="2 3">Ac Nc2</strain>
    </source>
</reference>
<evidence type="ECO:0000256" key="1">
    <source>
        <dbReference type="SAM" id="Phobius"/>
    </source>
</evidence>
<name>A0A024FTX2_9STRA</name>
<keyword evidence="1" id="KW-0812">Transmembrane</keyword>
<proteinExistence type="predicted"/>
<organism evidence="2 3">
    <name type="scientific">Albugo candida</name>
    <dbReference type="NCBI Taxonomy" id="65357"/>
    <lineage>
        <taxon>Eukaryota</taxon>
        <taxon>Sar</taxon>
        <taxon>Stramenopiles</taxon>
        <taxon>Oomycota</taxon>
        <taxon>Peronosporomycetes</taxon>
        <taxon>Albuginales</taxon>
        <taxon>Albuginaceae</taxon>
        <taxon>Albugo</taxon>
    </lineage>
</organism>
<dbReference type="Proteomes" id="UP000053237">
    <property type="component" value="Unassembled WGS sequence"/>
</dbReference>
<keyword evidence="1" id="KW-1133">Transmembrane helix</keyword>
<dbReference type="InParanoid" id="A0A024FTX2"/>
<keyword evidence="1" id="KW-0472">Membrane</keyword>
<gene>
    <name evidence="2" type="ORF">BN9_107880</name>
</gene>
<sequence>MNRDSIHFCLRKVLRRLFAEYEFRELLHIQLIHRYSQRQDQLQSSLWQKTVQEIQKVLLLLVSNTLKASGNVLSIVSTFNSRSTLVFPSISTSIIFVGQIIFFQNQKLNRSCYSSLVIKP</sequence>
<accession>A0A024FTX2</accession>
<evidence type="ECO:0000313" key="3">
    <source>
        <dbReference type="Proteomes" id="UP000053237"/>
    </source>
</evidence>
<evidence type="ECO:0000313" key="2">
    <source>
        <dbReference type="EMBL" id="CCI10565.1"/>
    </source>
</evidence>